<proteinExistence type="predicted"/>
<feature type="compositionally biased region" description="Pro residues" evidence="1">
    <location>
        <begin position="266"/>
        <end position="276"/>
    </location>
</feature>
<feature type="region of interest" description="Disordered" evidence="1">
    <location>
        <begin position="259"/>
        <end position="279"/>
    </location>
</feature>
<gene>
    <name evidence="2" type="ORF">OIU85_014356</name>
</gene>
<dbReference type="Proteomes" id="UP001151529">
    <property type="component" value="Chromosome 9"/>
</dbReference>
<keyword evidence="3" id="KW-1185">Reference proteome</keyword>
<accession>A0A9Q0NIW7</accession>
<sequence>MLGQIQWVVTAVSAAKIDNASEFGSVYWFMQVMAWTRGLDNAIFKRRKCKLNSVVKAVSENSATCIGSRKCSNRYPTELRVNLRRGTRKVGGNMGGFRGLPQPEIFSKNHPHMKVKRANACALPAQRFKDETSKRARLGIGPEGTPRRPWPLGLLGARAQPYQPPTWERSSATGARPCNAMTMHEALPAPRAGEVMAAPCILLAPSQERLGRGARGPGSPRVLSAPVLERLGRGMRGHGSPPCPANPPHERGQCIRGQLMRRSNSPPGPHTRPWQPPMQAKLGRGARELSNVRGDYLKLLMYYLMQDSIL</sequence>
<reference evidence="2" key="1">
    <citation type="submission" date="2022-11" db="EMBL/GenBank/DDBJ databases">
        <authorList>
            <person name="Hyden B.L."/>
            <person name="Feng K."/>
            <person name="Yates T."/>
            <person name="Jawdy S."/>
            <person name="Smart L.B."/>
            <person name="Muchero W."/>
        </authorList>
    </citation>
    <scope>NUCLEOTIDE SEQUENCE</scope>
    <source>
        <tissue evidence="2">Shoot tip</tissue>
    </source>
</reference>
<evidence type="ECO:0000313" key="2">
    <source>
        <dbReference type="EMBL" id="KAJ6670469.1"/>
    </source>
</evidence>
<evidence type="ECO:0000313" key="3">
    <source>
        <dbReference type="Proteomes" id="UP001151529"/>
    </source>
</evidence>
<name>A0A9Q0NIW7_SALVM</name>
<evidence type="ECO:0000256" key="1">
    <source>
        <dbReference type="SAM" id="MobiDB-lite"/>
    </source>
</evidence>
<reference evidence="2" key="2">
    <citation type="journal article" date="2023" name="Int. J. Mol. Sci.">
        <title>De Novo Assembly and Annotation of 11 Diverse Shrub Willow (Salix) Genomes Reveals Novel Gene Organization in Sex-Linked Regions.</title>
        <authorList>
            <person name="Hyden B."/>
            <person name="Feng K."/>
            <person name="Yates T.B."/>
            <person name="Jawdy S."/>
            <person name="Cereghino C."/>
            <person name="Smart L.B."/>
            <person name="Muchero W."/>
        </authorList>
    </citation>
    <scope>NUCLEOTIDE SEQUENCE [LARGE SCALE GENOMIC DNA]</scope>
    <source>
        <tissue evidence="2">Shoot tip</tissue>
    </source>
</reference>
<dbReference type="AlphaFoldDB" id="A0A9Q0NIW7"/>
<organism evidence="2 3">
    <name type="scientific">Salix viminalis</name>
    <name type="common">Common osier</name>
    <name type="synonym">Basket willow</name>
    <dbReference type="NCBI Taxonomy" id="40686"/>
    <lineage>
        <taxon>Eukaryota</taxon>
        <taxon>Viridiplantae</taxon>
        <taxon>Streptophyta</taxon>
        <taxon>Embryophyta</taxon>
        <taxon>Tracheophyta</taxon>
        <taxon>Spermatophyta</taxon>
        <taxon>Magnoliopsida</taxon>
        <taxon>eudicotyledons</taxon>
        <taxon>Gunneridae</taxon>
        <taxon>Pentapetalae</taxon>
        <taxon>rosids</taxon>
        <taxon>fabids</taxon>
        <taxon>Malpighiales</taxon>
        <taxon>Salicaceae</taxon>
        <taxon>Saliceae</taxon>
        <taxon>Salix</taxon>
    </lineage>
</organism>
<dbReference type="EMBL" id="JAPFFL010000019">
    <property type="protein sequence ID" value="KAJ6670469.1"/>
    <property type="molecule type" value="Genomic_DNA"/>
</dbReference>
<protein>
    <submittedName>
        <fullName evidence="2">Uncharacterized protein</fullName>
    </submittedName>
</protein>
<comment type="caution">
    <text evidence="2">The sequence shown here is derived from an EMBL/GenBank/DDBJ whole genome shotgun (WGS) entry which is preliminary data.</text>
</comment>